<sequence>MYITQKFTVAFRCWDNVNLFEHMKEFNTHLQGNGILAHEMYSTLSRNIIKHFLKLENTALKITSIEKCTKMISALDDEFTLRFEAQSALQQELINLQCDSTLKEKFQSKSIEKFCVTQ</sequence>
<evidence type="ECO:0000313" key="1">
    <source>
        <dbReference type="EMBL" id="KII72717.1"/>
    </source>
</evidence>
<proteinExistence type="predicted"/>
<comment type="caution">
    <text evidence="1">The sequence shown here is derived from an EMBL/GenBank/DDBJ whole genome shotgun (WGS) entry which is preliminary data.</text>
</comment>
<accession>A0A0C2NFD3</accession>
<dbReference type="OrthoDB" id="10061052at2759"/>
<gene>
    <name evidence="1" type="ORF">RF11_11906</name>
</gene>
<organism evidence="1 2">
    <name type="scientific">Thelohanellus kitauei</name>
    <name type="common">Myxosporean</name>
    <dbReference type="NCBI Taxonomy" id="669202"/>
    <lineage>
        <taxon>Eukaryota</taxon>
        <taxon>Metazoa</taxon>
        <taxon>Cnidaria</taxon>
        <taxon>Myxozoa</taxon>
        <taxon>Myxosporea</taxon>
        <taxon>Bivalvulida</taxon>
        <taxon>Platysporina</taxon>
        <taxon>Myxobolidae</taxon>
        <taxon>Thelohanellus</taxon>
    </lineage>
</organism>
<protein>
    <submittedName>
        <fullName evidence="1">Uncharacterized protein</fullName>
    </submittedName>
</protein>
<keyword evidence="2" id="KW-1185">Reference proteome</keyword>
<reference evidence="1 2" key="1">
    <citation type="journal article" date="2014" name="Genome Biol. Evol.">
        <title>The genome of the myxosporean Thelohanellus kitauei shows adaptations to nutrient acquisition within its fish host.</title>
        <authorList>
            <person name="Yang Y."/>
            <person name="Xiong J."/>
            <person name="Zhou Z."/>
            <person name="Huo F."/>
            <person name="Miao W."/>
            <person name="Ran C."/>
            <person name="Liu Y."/>
            <person name="Zhang J."/>
            <person name="Feng J."/>
            <person name="Wang M."/>
            <person name="Wang M."/>
            <person name="Wang L."/>
            <person name="Yao B."/>
        </authorList>
    </citation>
    <scope>NUCLEOTIDE SEQUENCE [LARGE SCALE GENOMIC DNA]</scope>
    <source>
        <strain evidence="1">Wuqing</strain>
    </source>
</reference>
<dbReference type="Proteomes" id="UP000031668">
    <property type="component" value="Unassembled WGS sequence"/>
</dbReference>
<dbReference type="AlphaFoldDB" id="A0A0C2NFD3"/>
<evidence type="ECO:0000313" key="2">
    <source>
        <dbReference type="Proteomes" id="UP000031668"/>
    </source>
</evidence>
<name>A0A0C2NFD3_THEKT</name>
<dbReference type="EMBL" id="JWZT01001139">
    <property type="protein sequence ID" value="KII72717.1"/>
    <property type="molecule type" value="Genomic_DNA"/>
</dbReference>